<dbReference type="EMBL" id="LMAI01000003">
    <property type="protein sequence ID" value="KUJ57173.1"/>
    <property type="molecule type" value="Genomic_DNA"/>
</dbReference>
<reference evidence="2 3" key="1">
    <citation type="submission" date="2015-10" db="EMBL/GenBank/DDBJ databases">
        <title>Genome sequence of Chryseobacterium greenlandense.</title>
        <authorList>
            <person name="Newman J."/>
            <person name="Fischer K."/>
            <person name="Miller J."/>
        </authorList>
    </citation>
    <scope>NUCLEOTIDE SEQUENCE [LARGE SCALE GENOMIC DNA]</scope>
    <source>
        <strain evidence="2 3">UMB34</strain>
    </source>
</reference>
<organism evidence="2 3">
    <name type="scientific">Chryseobacterium aquaticum subsp. greenlandense</name>
    <dbReference type="NCBI Taxonomy" id="345663"/>
    <lineage>
        <taxon>Bacteria</taxon>
        <taxon>Pseudomonadati</taxon>
        <taxon>Bacteroidota</taxon>
        <taxon>Flavobacteriia</taxon>
        <taxon>Flavobacteriales</taxon>
        <taxon>Weeksellaceae</taxon>
        <taxon>Chryseobacterium group</taxon>
        <taxon>Chryseobacterium</taxon>
    </lineage>
</organism>
<evidence type="ECO:0000313" key="3">
    <source>
        <dbReference type="Proteomes" id="UP000054388"/>
    </source>
</evidence>
<comment type="caution">
    <text evidence="2">The sequence shown here is derived from an EMBL/GenBank/DDBJ whole genome shotgun (WGS) entry which is preliminary data.</text>
</comment>
<evidence type="ECO:0000313" key="2">
    <source>
        <dbReference type="EMBL" id="KUJ57173.1"/>
    </source>
</evidence>
<evidence type="ECO:0000256" key="1">
    <source>
        <dbReference type="SAM" id="SignalP"/>
    </source>
</evidence>
<feature type="signal peptide" evidence="1">
    <location>
        <begin position="1"/>
        <end position="19"/>
    </location>
</feature>
<dbReference type="AlphaFoldDB" id="A0A101CJ31"/>
<gene>
    <name evidence="2" type="ORF">AR686_05795</name>
</gene>
<sequence length="275" mass="29934">MKKAILLLASITLLSCNTAETDILQADNMKPAGNASKTIDPAIGYDSPYDISKFGRDMIYKFEHATPFQIKIKAYVGLAYVDDSSSGTPYYMGADLSNGNYPLLYNLNLKYGNTIATDELILPFSSNGFGADSMIGHFPIAGIGPNIYPQNIALSFSSSGATPEELELLYRAGKIYYMSYEIIDSANNPVANGFVNSGFPSGIGSFGTLPSNWSQVGFDTNFNRELIAASNSKEIVVTDDLSSFGSTVPFTYLGNNYEVRMFSDPNIVVFQVYQN</sequence>
<accession>A0A101CJ31</accession>
<keyword evidence="1" id="KW-0732">Signal</keyword>
<dbReference type="RefSeq" id="WP_059136122.1">
    <property type="nucleotide sequence ID" value="NZ_LMAI01000003.1"/>
</dbReference>
<name>A0A101CJ31_9FLAO</name>
<feature type="chain" id="PRO_5007094922" evidence="1">
    <location>
        <begin position="20"/>
        <end position="275"/>
    </location>
</feature>
<dbReference type="Proteomes" id="UP000054388">
    <property type="component" value="Unassembled WGS sequence"/>
</dbReference>
<proteinExistence type="predicted"/>
<protein>
    <submittedName>
        <fullName evidence="2">Uncharacterized protein</fullName>
    </submittedName>
</protein>
<dbReference type="PROSITE" id="PS51257">
    <property type="entry name" value="PROKAR_LIPOPROTEIN"/>
    <property type="match status" value="1"/>
</dbReference>